<dbReference type="NCBIfam" id="TIGR01364">
    <property type="entry name" value="serC_1"/>
    <property type="match status" value="1"/>
</dbReference>
<dbReference type="GO" id="GO:0030170">
    <property type="term" value="F:pyridoxal phosphate binding"/>
    <property type="evidence" value="ECO:0007669"/>
    <property type="project" value="TreeGrafter"/>
</dbReference>
<evidence type="ECO:0000256" key="1">
    <source>
        <dbReference type="ARBA" id="ARBA00001933"/>
    </source>
</evidence>
<dbReference type="AlphaFoldDB" id="A0A1I7S8V2"/>
<dbReference type="UniPathway" id="UPA00244">
    <property type="reaction ID" value="UER00311"/>
</dbReference>
<accession>A0A1I7S8V2</accession>
<dbReference type="GO" id="GO:0005737">
    <property type="term" value="C:cytoplasm"/>
    <property type="evidence" value="ECO:0007669"/>
    <property type="project" value="TreeGrafter"/>
</dbReference>
<evidence type="ECO:0000256" key="9">
    <source>
        <dbReference type="ARBA" id="ARBA00023299"/>
    </source>
</evidence>
<evidence type="ECO:0000313" key="13">
    <source>
        <dbReference type="EMBL" id="CAD5210186.1"/>
    </source>
</evidence>
<keyword evidence="7" id="KW-0808">Transferase</keyword>
<keyword evidence="5" id="KW-0032">Aminotransferase</keyword>
<proteinExistence type="inferred from homology"/>
<dbReference type="UniPathway" id="UPA00135">
    <property type="reaction ID" value="UER00197"/>
</dbReference>
<dbReference type="GO" id="GO:0006564">
    <property type="term" value="P:L-serine biosynthetic process"/>
    <property type="evidence" value="ECO:0007669"/>
    <property type="project" value="UniProtKB-KW"/>
</dbReference>
<dbReference type="EC" id="2.6.1.52" evidence="4"/>
<dbReference type="GO" id="GO:0004648">
    <property type="term" value="F:O-phospho-L-serine:2-oxoglutarate aminotransferase activity"/>
    <property type="evidence" value="ECO:0007669"/>
    <property type="project" value="UniProtKB-EC"/>
</dbReference>
<evidence type="ECO:0000256" key="3">
    <source>
        <dbReference type="ARBA" id="ARBA00006904"/>
    </source>
</evidence>
<organism evidence="14 16">
    <name type="scientific">Bursaphelenchus xylophilus</name>
    <name type="common">Pinewood nematode worm</name>
    <name type="synonym">Aphelenchoides xylophilus</name>
    <dbReference type="NCBI Taxonomy" id="6326"/>
    <lineage>
        <taxon>Eukaryota</taxon>
        <taxon>Metazoa</taxon>
        <taxon>Ecdysozoa</taxon>
        <taxon>Nematoda</taxon>
        <taxon>Chromadorea</taxon>
        <taxon>Rhabditida</taxon>
        <taxon>Tylenchina</taxon>
        <taxon>Tylenchomorpha</taxon>
        <taxon>Aphelenchoidea</taxon>
        <taxon>Aphelenchoididae</taxon>
        <taxon>Bursaphelenchus</taxon>
    </lineage>
</organism>
<comment type="similarity">
    <text evidence="3">Belongs to the class-V pyridoxal-phosphate-dependent aminotransferase family. SerC subfamily.</text>
</comment>
<keyword evidence="9" id="KW-0718">Serine biosynthesis</keyword>
<evidence type="ECO:0000313" key="14">
    <source>
        <dbReference type="Proteomes" id="UP000095284"/>
    </source>
</evidence>
<dbReference type="PIRSF" id="PIRSF000525">
    <property type="entry name" value="SerC"/>
    <property type="match status" value="1"/>
</dbReference>
<dbReference type="EMBL" id="CAJFDI010000001">
    <property type="protein sequence ID" value="CAD5210186.1"/>
    <property type="molecule type" value="Genomic_DNA"/>
</dbReference>
<dbReference type="WBParaSite" id="BXY_0944700.1">
    <property type="protein sequence ID" value="BXY_0944700.1"/>
    <property type="gene ID" value="BXY_0944700"/>
</dbReference>
<keyword evidence="8" id="KW-0663">Pyridoxal phosphate</keyword>
<dbReference type="FunFam" id="3.90.1150.10:FF:000006">
    <property type="entry name" value="Phosphoserine aminotransferase"/>
    <property type="match status" value="1"/>
</dbReference>
<evidence type="ECO:0000313" key="15">
    <source>
        <dbReference type="Proteomes" id="UP000659654"/>
    </source>
</evidence>
<evidence type="ECO:0000256" key="11">
    <source>
        <dbReference type="ARBA" id="ARBA00049007"/>
    </source>
</evidence>
<sequence length="369" mass="40818">MAQRKLNFGAGPAKLPESVLQLAQKELLDFNGMGLSILEMSHRSPEFKKIITDAIQLLRELLSIPDNYEVLFMHGGGSGQFAAIPLNLRALSKSTPPSADYLVTGAWSQKAAKEAEKYVKVNKVTENKSHDLIPPYSEWKVNPDAAYLWYCANETIHGVEFKETPKVPEGVNLVADISSNILSRSIDVAKHAVIIAGTQKNLGIGGLTIVIIRKDLIGHQDVQTPGILSYADIHKNESLYNTPCVFAVYITKLVLEWIKKNGGLAGMEHNAEYKSRAIYDVIDNSNGFFSSPVEKSVRSRMNIPFRINEGDEKLEEKFLAEAKAQGMISLKGHRSVGGIRASLYNAVTRKEADTLAQLMKNFQAKSQIY</sequence>
<comment type="catalytic activity">
    <reaction evidence="10">
        <text>4-(phosphooxy)-L-threonine + 2-oxoglutarate = (R)-3-hydroxy-2-oxo-4-phosphooxybutanoate + L-glutamate</text>
        <dbReference type="Rhea" id="RHEA:16573"/>
        <dbReference type="ChEBI" id="CHEBI:16810"/>
        <dbReference type="ChEBI" id="CHEBI:29985"/>
        <dbReference type="ChEBI" id="CHEBI:58452"/>
        <dbReference type="ChEBI" id="CHEBI:58538"/>
        <dbReference type="EC" id="2.6.1.52"/>
    </reaction>
</comment>
<dbReference type="SMR" id="A0A1I7S8V2"/>
<protein>
    <recommendedName>
        <fullName evidence="4">phosphoserine transaminase</fullName>
        <ecNumber evidence="4">2.6.1.52</ecNumber>
    </recommendedName>
</protein>
<reference evidence="16" key="1">
    <citation type="submission" date="2016-11" db="UniProtKB">
        <authorList>
            <consortium name="WormBaseParasite"/>
        </authorList>
    </citation>
    <scope>IDENTIFICATION</scope>
</reference>
<dbReference type="InterPro" id="IPR022278">
    <property type="entry name" value="Pser_aminoTfrase"/>
</dbReference>
<evidence type="ECO:0000256" key="2">
    <source>
        <dbReference type="ARBA" id="ARBA00005099"/>
    </source>
</evidence>
<dbReference type="InterPro" id="IPR015424">
    <property type="entry name" value="PyrdxlP-dep_Trfase"/>
</dbReference>
<comment type="pathway">
    <text evidence="2">Amino-acid biosynthesis; L-serine biosynthesis; L-serine from 3-phospho-D-glycerate: step 2/3.</text>
</comment>
<dbReference type="Proteomes" id="UP000659654">
    <property type="component" value="Unassembled WGS sequence"/>
</dbReference>
<dbReference type="HAMAP" id="MF_00160">
    <property type="entry name" value="SerC_aminotrans_5"/>
    <property type="match status" value="1"/>
</dbReference>
<evidence type="ECO:0000256" key="7">
    <source>
        <dbReference type="ARBA" id="ARBA00022679"/>
    </source>
</evidence>
<evidence type="ECO:0000256" key="5">
    <source>
        <dbReference type="ARBA" id="ARBA00022576"/>
    </source>
</evidence>
<evidence type="ECO:0000256" key="4">
    <source>
        <dbReference type="ARBA" id="ARBA00013030"/>
    </source>
</evidence>
<keyword evidence="6" id="KW-0028">Amino-acid biosynthesis</keyword>
<dbReference type="Gene3D" id="3.90.1150.10">
    <property type="entry name" value="Aspartate Aminotransferase, domain 1"/>
    <property type="match status" value="1"/>
</dbReference>
<reference evidence="13" key="2">
    <citation type="submission" date="2020-09" db="EMBL/GenBank/DDBJ databases">
        <authorList>
            <person name="Kikuchi T."/>
        </authorList>
    </citation>
    <scope>NUCLEOTIDE SEQUENCE</scope>
    <source>
        <strain evidence="13">Ka4C1</strain>
    </source>
</reference>
<dbReference type="NCBIfam" id="NF003764">
    <property type="entry name" value="PRK05355.1"/>
    <property type="match status" value="1"/>
</dbReference>
<evidence type="ECO:0000256" key="10">
    <source>
        <dbReference type="ARBA" id="ARBA00047630"/>
    </source>
</evidence>
<dbReference type="Proteomes" id="UP000095284">
    <property type="component" value="Unplaced"/>
</dbReference>
<dbReference type="PANTHER" id="PTHR43247:SF1">
    <property type="entry name" value="PHOSPHOSERINE AMINOTRANSFERASE"/>
    <property type="match status" value="1"/>
</dbReference>
<dbReference type="InterPro" id="IPR000192">
    <property type="entry name" value="Aminotrans_V_dom"/>
</dbReference>
<dbReference type="Pfam" id="PF00266">
    <property type="entry name" value="Aminotran_5"/>
    <property type="match status" value="1"/>
</dbReference>
<dbReference type="OrthoDB" id="1703350at2759"/>
<comment type="catalytic activity">
    <reaction evidence="11">
        <text>O-phospho-L-serine + 2-oxoglutarate = 3-phosphooxypyruvate + L-glutamate</text>
        <dbReference type="Rhea" id="RHEA:14329"/>
        <dbReference type="ChEBI" id="CHEBI:16810"/>
        <dbReference type="ChEBI" id="CHEBI:18110"/>
        <dbReference type="ChEBI" id="CHEBI:29985"/>
        <dbReference type="ChEBI" id="CHEBI:57524"/>
        <dbReference type="EC" id="2.6.1.52"/>
    </reaction>
</comment>
<dbReference type="InterPro" id="IPR015422">
    <property type="entry name" value="PyrdxlP-dep_Trfase_small"/>
</dbReference>
<keyword evidence="15" id="KW-1185">Reference proteome</keyword>
<evidence type="ECO:0000259" key="12">
    <source>
        <dbReference type="Pfam" id="PF00266"/>
    </source>
</evidence>
<feature type="domain" description="Aminotransferase class V" evidence="12">
    <location>
        <begin position="7"/>
        <end position="355"/>
    </location>
</feature>
<dbReference type="SUPFAM" id="SSF53383">
    <property type="entry name" value="PLP-dependent transferases"/>
    <property type="match status" value="1"/>
</dbReference>
<gene>
    <name evidence="13" type="ORF">BXYJ_LOCUS1809</name>
</gene>
<name>A0A1I7S8V2_BURXY</name>
<evidence type="ECO:0000256" key="8">
    <source>
        <dbReference type="ARBA" id="ARBA00022898"/>
    </source>
</evidence>
<dbReference type="Proteomes" id="UP000582659">
    <property type="component" value="Unassembled WGS sequence"/>
</dbReference>
<dbReference type="InterPro" id="IPR015421">
    <property type="entry name" value="PyrdxlP-dep_Trfase_major"/>
</dbReference>
<dbReference type="PANTHER" id="PTHR43247">
    <property type="entry name" value="PHOSPHOSERINE AMINOTRANSFERASE"/>
    <property type="match status" value="1"/>
</dbReference>
<dbReference type="EMBL" id="CAJFCV020000001">
    <property type="protein sequence ID" value="CAG9085900.1"/>
    <property type="molecule type" value="Genomic_DNA"/>
</dbReference>
<dbReference type="eggNOG" id="KOG2790">
    <property type="taxonomic scope" value="Eukaryota"/>
</dbReference>
<comment type="cofactor">
    <cofactor evidence="1">
        <name>pyridoxal 5'-phosphate</name>
        <dbReference type="ChEBI" id="CHEBI:597326"/>
    </cofactor>
</comment>
<dbReference type="FunFam" id="3.40.640.10:FF:000010">
    <property type="entry name" value="Phosphoserine aminotransferase"/>
    <property type="match status" value="1"/>
</dbReference>
<dbReference type="Gene3D" id="3.40.640.10">
    <property type="entry name" value="Type I PLP-dependent aspartate aminotransferase-like (Major domain)"/>
    <property type="match status" value="1"/>
</dbReference>
<evidence type="ECO:0000313" key="16">
    <source>
        <dbReference type="WBParaSite" id="BXY_0944700.1"/>
    </source>
</evidence>
<evidence type="ECO:0000256" key="6">
    <source>
        <dbReference type="ARBA" id="ARBA00022605"/>
    </source>
</evidence>